<evidence type="ECO:0000313" key="2">
    <source>
        <dbReference type="Proteomes" id="UP000186817"/>
    </source>
</evidence>
<evidence type="ECO:0000313" key="1">
    <source>
        <dbReference type="EMBL" id="OLP72085.1"/>
    </source>
</evidence>
<name>A0A1Q9BPZ5_SYMMI</name>
<accession>A0A1Q9BPZ5</accession>
<dbReference type="AlphaFoldDB" id="A0A1Q9BPZ5"/>
<protein>
    <submittedName>
        <fullName evidence="1">Uncharacterized protein</fullName>
    </submittedName>
</protein>
<dbReference type="Proteomes" id="UP000186817">
    <property type="component" value="Unassembled WGS sequence"/>
</dbReference>
<sequence length="93" mass="10757">MIVIVGSIFYDIMKYSVQKYRKLPRFLVLRQKLAAGSNVWLLYDGLKDFIRLFGYIGEVTYAFVIPGNQAHAQNVPWLCKVVRLSPDIMTDSR</sequence>
<proteinExistence type="predicted"/>
<organism evidence="1 2">
    <name type="scientific">Symbiodinium microadriaticum</name>
    <name type="common">Dinoflagellate</name>
    <name type="synonym">Zooxanthella microadriatica</name>
    <dbReference type="NCBI Taxonomy" id="2951"/>
    <lineage>
        <taxon>Eukaryota</taxon>
        <taxon>Sar</taxon>
        <taxon>Alveolata</taxon>
        <taxon>Dinophyceae</taxon>
        <taxon>Suessiales</taxon>
        <taxon>Symbiodiniaceae</taxon>
        <taxon>Symbiodinium</taxon>
    </lineage>
</organism>
<feature type="non-terminal residue" evidence="1">
    <location>
        <position position="93"/>
    </location>
</feature>
<comment type="caution">
    <text evidence="1">The sequence shown here is derived from an EMBL/GenBank/DDBJ whole genome shotgun (WGS) entry which is preliminary data.</text>
</comment>
<reference evidence="1 2" key="1">
    <citation type="submission" date="2016-02" db="EMBL/GenBank/DDBJ databases">
        <title>Genome analysis of coral dinoflagellate symbionts highlights evolutionary adaptations to a symbiotic lifestyle.</title>
        <authorList>
            <person name="Aranda M."/>
            <person name="Li Y."/>
            <person name="Liew Y.J."/>
            <person name="Baumgarten S."/>
            <person name="Simakov O."/>
            <person name="Wilson M."/>
            <person name="Piel J."/>
            <person name="Ashoor H."/>
            <person name="Bougouffa S."/>
            <person name="Bajic V.B."/>
            <person name="Ryu T."/>
            <person name="Ravasi T."/>
            <person name="Bayer T."/>
            <person name="Micklem G."/>
            <person name="Kim H."/>
            <person name="Bhak J."/>
            <person name="Lajeunesse T.C."/>
            <person name="Voolstra C.R."/>
        </authorList>
    </citation>
    <scope>NUCLEOTIDE SEQUENCE [LARGE SCALE GENOMIC DNA]</scope>
    <source>
        <strain evidence="1 2">CCMP2467</strain>
    </source>
</reference>
<keyword evidence="2" id="KW-1185">Reference proteome</keyword>
<dbReference type="EMBL" id="LSRX01007536">
    <property type="protein sequence ID" value="OLP72085.1"/>
    <property type="molecule type" value="Genomic_DNA"/>
</dbReference>
<gene>
    <name evidence="1" type="ORF">AK812_SmicGene48295</name>
</gene>